<organism evidence="1">
    <name type="scientific">Gibberella zeae</name>
    <name type="common">Wheat head blight fungus</name>
    <name type="synonym">Fusarium graminearum</name>
    <dbReference type="NCBI Taxonomy" id="5518"/>
    <lineage>
        <taxon>Eukaryota</taxon>
        <taxon>Fungi</taxon>
        <taxon>Dikarya</taxon>
        <taxon>Ascomycota</taxon>
        <taxon>Pezizomycotina</taxon>
        <taxon>Sordariomycetes</taxon>
        <taxon>Hypocreomycetidae</taxon>
        <taxon>Hypocreales</taxon>
        <taxon>Nectriaceae</taxon>
        <taxon>Fusarium</taxon>
    </lineage>
</organism>
<reference evidence="1" key="1">
    <citation type="submission" date="2019-04" db="EMBL/GenBank/DDBJ databases">
        <authorList>
            <person name="Melise S."/>
            <person name="Noan J."/>
            <person name="Okalmin O."/>
        </authorList>
    </citation>
    <scope>NUCLEOTIDE SEQUENCE</scope>
    <source>
        <strain evidence="1">FN9</strain>
    </source>
</reference>
<dbReference type="EMBL" id="CAAKMV010000151">
    <property type="protein sequence ID" value="VIO61123.1"/>
    <property type="molecule type" value="Genomic_DNA"/>
</dbReference>
<dbReference type="AlphaFoldDB" id="A0A4E9EEF1"/>
<sequence length="195" mass="22203">MNDEYDQEDEVERNRLFEELKLWMEQQEILVSGMLYTLAQTKFLSAVDCLHRKVRPDYSVWKKLTSHCCIIVFFSFRDEWTIDKRTQESVAGIDVGVPVDEKEQEVHTGNELMIEFDFGVRSEYAFGIYPSGYCGSQYPDSGAGVGHARIPHNFAVTSNGCQARYPANLPINTDVIQIEYMEIEAGESGNPQVSV</sequence>
<gene>
    <name evidence="1" type="ORF">FUG_LOCUS428779</name>
</gene>
<proteinExistence type="predicted"/>
<accession>A0A4E9EEF1</accession>
<protein>
    <submittedName>
        <fullName evidence="1">Uncharacterized protein</fullName>
    </submittedName>
</protein>
<name>A0A4E9EEF1_GIBZA</name>
<evidence type="ECO:0000313" key="1">
    <source>
        <dbReference type="EMBL" id="VIO61123.1"/>
    </source>
</evidence>